<accession>F4RNS1</accession>
<dbReference type="Proteomes" id="UP000001072">
    <property type="component" value="Unassembled WGS sequence"/>
</dbReference>
<evidence type="ECO:0000313" key="3">
    <source>
        <dbReference type="Proteomes" id="UP000001072"/>
    </source>
</evidence>
<evidence type="ECO:0000313" key="2">
    <source>
        <dbReference type="EMBL" id="EGG06045.1"/>
    </source>
</evidence>
<gene>
    <name evidence="2" type="ORF">MELLADRAFT_87558</name>
</gene>
<dbReference type="VEuPathDB" id="FungiDB:MELLADRAFT_87558"/>
<proteinExistence type="predicted"/>
<feature type="region of interest" description="Disordered" evidence="1">
    <location>
        <begin position="48"/>
        <end position="69"/>
    </location>
</feature>
<dbReference type="EMBL" id="GL883110">
    <property type="protein sequence ID" value="EGG06045.1"/>
    <property type="molecule type" value="Genomic_DNA"/>
</dbReference>
<dbReference type="InParanoid" id="F4RNS1"/>
<dbReference type="AlphaFoldDB" id="F4RNS1"/>
<name>F4RNS1_MELLP</name>
<protein>
    <submittedName>
        <fullName evidence="2">Uncharacterized protein</fullName>
    </submittedName>
</protein>
<evidence type="ECO:0000256" key="1">
    <source>
        <dbReference type="SAM" id="MobiDB-lite"/>
    </source>
</evidence>
<dbReference type="KEGG" id="mlr:MELLADRAFT_87558"/>
<keyword evidence="3" id="KW-1185">Reference proteome</keyword>
<dbReference type="GeneID" id="18934558"/>
<organism evidence="3">
    <name type="scientific">Melampsora larici-populina (strain 98AG31 / pathotype 3-4-7)</name>
    <name type="common">Poplar leaf rust fungus</name>
    <dbReference type="NCBI Taxonomy" id="747676"/>
    <lineage>
        <taxon>Eukaryota</taxon>
        <taxon>Fungi</taxon>
        <taxon>Dikarya</taxon>
        <taxon>Basidiomycota</taxon>
        <taxon>Pucciniomycotina</taxon>
        <taxon>Pucciniomycetes</taxon>
        <taxon>Pucciniales</taxon>
        <taxon>Melampsoraceae</taxon>
        <taxon>Melampsora</taxon>
    </lineage>
</organism>
<dbReference type="RefSeq" id="XP_007410696.1">
    <property type="nucleotide sequence ID" value="XM_007410634.1"/>
</dbReference>
<sequence>MPWHGRPLRCPPGQNAAWRLAGGRPWVAPHPPAAPMFAIQPTGRLLAEGGGLGDRSQTPEEGISGVTQPLGSRVDLTGFSLGFDGISHPVKQLTPGAKNPNFPPKSTHTSNLTLTAPLEMAHNHPPNPYFQQLSKVPSVSNWKCLVCGRKGMEDYGPHSHSAKHLEAVARYNARQAAENMMMPGLQEPDPPGAISPAPVQDNIFDEITSRSDTPERAPSPFTALHALAMAEERQISDSDDSDGEVDLQKLAEAFRVMEEDMWGEEGDEAIDAAALEADLRTSTMPVEEASQWYPFKKKEGY</sequence>
<dbReference type="HOGENOM" id="CLU_924629_0_0_1"/>
<reference evidence="3" key="1">
    <citation type="journal article" date="2011" name="Proc. Natl. Acad. Sci. U.S.A.">
        <title>Obligate biotrophy features unraveled by the genomic analysis of rust fungi.</title>
        <authorList>
            <person name="Duplessis S."/>
            <person name="Cuomo C.A."/>
            <person name="Lin Y.-C."/>
            <person name="Aerts A."/>
            <person name="Tisserant E."/>
            <person name="Veneault-Fourrey C."/>
            <person name="Joly D.L."/>
            <person name="Hacquard S."/>
            <person name="Amselem J."/>
            <person name="Cantarel B.L."/>
            <person name="Chiu R."/>
            <person name="Coutinho P.M."/>
            <person name="Feau N."/>
            <person name="Field M."/>
            <person name="Frey P."/>
            <person name="Gelhaye E."/>
            <person name="Goldberg J."/>
            <person name="Grabherr M.G."/>
            <person name="Kodira C.D."/>
            <person name="Kohler A."/>
            <person name="Kuees U."/>
            <person name="Lindquist E.A."/>
            <person name="Lucas S.M."/>
            <person name="Mago R."/>
            <person name="Mauceli E."/>
            <person name="Morin E."/>
            <person name="Murat C."/>
            <person name="Pangilinan J.L."/>
            <person name="Park R."/>
            <person name="Pearson M."/>
            <person name="Quesneville H."/>
            <person name="Rouhier N."/>
            <person name="Sakthikumar S."/>
            <person name="Salamov A.A."/>
            <person name="Schmutz J."/>
            <person name="Selles B."/>
            <person name="Shapiro H."/>
            <person name="Tanguay P."/>
            <person name="Tuskan G.A."/>
            <person name="Henrissat B."/>
            <person name="Van de Peer Y."/>
            <person name="Rouze P."/>
            <person name="Ellis J.G."/>
            <person name="Dodds P.N."/>
            <person name="Schein J.E."/>
            <person name="Zhong S."/>
            <person name="Hamelin R.C."/>
            <person name="Grigoriev I.V."/>
            <person name="Szabo L.J."/>
            <person name="Martin F."/>
        </authorList>
    </citation>
    <scope>NUCLEOTIDE SEQUENCE [LARGE SCALE GENOMIC DNA]</scope>
    <source>
        <strain evidence="3">98AG31 / pathotype 3-4-7</strain>
    </source>
</reference>